<gene>
    <name evidence="2" type="ORF">V5O48_008916</name>
</gene>
<feature type="compositionally biased region" description="Polar residues" evidence="1">
    <location>
        <begin position="1256"/>
        <end position="1269"/>
    </location>
</feature>
<sequence length="1593" mass="177202">MQWPPPDNIPAGLGPSQRPSSRQRRPVIDRNAHDVEPKVKKKRRWPFQVTKAETPEDSLPTKKAFEVTMCLMGNIYSVETVPQQPSKEMKDEFEQSRDAIDAFLGGAPGQFPVVHERVVERMRRMRKASETFQHIRDDVLNVDHRALRAICVTLTRCGITHWLPDLTEPSSAGIAAGGFRNFSILRQYYEDDSWLESLFDHYWFKYLKEKKVRETNRPGQLRKDCINESAKKRAMSTGTERADWLADEGYSEKVQALFRGPGKNSKDEAVPGKRNEYYIVDLPGRSPRVKAFARAIDGKTRVARRFYTGKQTAEPRKRYEPPEPIVRDEYHLPAASTILIDWFDIDTFNDFSARVRGEYSINPYAALPAGTSIEQILAKNPPHPFKKMSKDTFTLHFGVDAMRPYNRPTQAELDAMRRTSKASEKTRKEEGRRKCAEQFRTETHGKKRCSKANEANEGLADDEAGGPSLKRQKLDEEDAEEVEEEEEEREEEEGEGEEEEEEEEAEEQEEEEQAKEGQAKDEQAAGGEHQGSESGMGQLELEDRMFSQMAVDLEPTKLIRLGGTVYHWLDKERHYQWWSLWLNGTGIVKEGIEGSIPFKVAGNVLDFPTVKYREEPTLSDRKDIVGPFCFSHDGKTMLYELNLGGGYEWFTREDGTTIRKGARGFERYRLNDLKTMEIVFSSPDPEDYQMGSVEEEEEEEVLVPKTKHPKGKGRAQGPEKMKDGVKAQSSTAKRKGKVRQAGQEQRGIAALDTNAKGKGKAKAEQEQRGTEILGTNTDIVPEDFTCSGAKIYARSDNVADWVEFYDNKSKLFREGPRDSVPCDIDRTGPKAAIEFKFYREGIPPCQRCEAQSLQELERDPAVLGPRMYLMRGLPVFYAAHTIHCWEWYLAGNGDVHCEGPWGSTSALLIDENNKEIDIKWAWSWDRNRNTTTKMELDVPTPPVKQQFTHVGKPMHVRTREGLMKLFHSQDVREKWEWWYNNEGLLVLEGALGMTYKPSGPEEVQLIFPLIPVQLSLCVPPPRPLDARDLLAREVIQSKWEGWTVANYSFDGETYWHVSNPERNMERWYNARGNNFRQGFYARTWEKITPDRRVVFVNPYPQEEELFKFELDGTTVNRAVNMMTEMEVWYDSGDAVIWEGKMDNDKFRCLADGTLALLEFSPQPAPPSKEQETQAAADEPMLFVEAQAPSDKPMPSEEAKRPPDRSMSFTEAKPPPDEPIPSAEQAERHVALVQPVPSSSSLPPGEPMALEAVVPSTIPQSSLSLQSNEPNPRHTAPVQPVPSSSSLPYVGLPPPEGPPFSEQAADSESHPFDGGTTHRPSTDLTPDVTMQPLVPSSTAPLPVISEESGSIQPLGAPRPMFTNPFHGPGKHKPLFPGLVMQSPSPEIPPHSTVSSEPGPANTSPPMEVATIPGQTTDPSALPAPAPSPMLSTQPPPPPLMALASDTTAGPSTLGVDAATGGVITGTGDVGDTSPIVTGATGRGGGRGRGGQGRGGATRGVPGPSVASTSTSGGRSSHDLTSTSGGRSSRDLTGTMQAAGASYNPTVKEKATRKQSGVSEASETSQAASDMSQASRRSERLKGEKKSQKGRKKSG</sequence>
<feature type="compositionally biased region" description="Pro residues" evidence="1">
    <location>
        <begin position="1420"/>
        <end position="1438"/>
    </location>
</feature>
<dbReference type="InterPro" id="IPR051144">
    <property type="entry name" value="Formin_homology_domain"/>
</dbReference>
<feature type="compositionally biased region" description="Polar residues" evidence="1">
    <location>
        <begin position="1552"/>
        <end position="1573"/>
    </location>
</feature>
<protein>
    <submittedName>
        <fullName evidence="2">Uncharacterized protein</fullName>
    </submittedName>
</protein>
<organism evidence="2 3">
    <name type="scientific">Marasmius crinis-equi</name>
    <dbReference type="NCBI Taxonomy" id="585013"/>
    <lineage>
        <taxon>Eukaryota</taxon>
        <taxon>Fungi</taxon>
        <taxon>Dikarya</taxon>
        <taxon>Basidiomycota</taxon>
        <taxon>Agaricomycotina</taxon>
        <taxon>Agaricomycetes</taxon>
        <taxon>Agaricomycetidae</taxon>
        <taxon>Agaricales</taxon>
        <taxon>Marasmiineae</taxon>
        <taxon>Marasmiaceae</taxon>
        <taxon>Marasmius</taxon>
    </lineage>
</organism>
<comment type="caution">
    <text evidence="2">The sequence shown here is derived from an EMBL/GenBank/DDBJ whole genome shotgun (WGS) entry which is preliminary data.</text>
</comment>
<dbReference type="PANTHER" id="PTHR45733">
    <property type="entry name" value="FORMIN-J"/>
    <property type="match status" value="1"/>
</dbReference>
<feature type="compositionally biased region" description="Low complexity" evidence="1">
    <location>
        <begin position="1276"/>
        <end position="1289"/>
    </location>
</feature>
<feature type="compositionally biased region" description="Basic and acidic residues" evidence="1">
    <location>
        <begin position="26"/>
        <end position="38"/>
    </location>
</feature>
<accession>A0ABR3FCK0</accession>
<evidence type="ECO:0000313" key="2">
    <source>
        <dbReference type="EMBL" id="KAL0573038.1"/>
    </source>
</evidence>
<proteinExistence type="predicted"/>
<feature type="compositionally biased region" description="Acidic residues" evidence="1">
    <location>
        <begin position="475"/>
        <end position="513"/>
    </location>
</feature>
<keyword evidence="3" id="KW-1185">Reference proteome</keyword>
<feature type="compositionally biased region" description="Basic and acidic residues" evidence="1">
    <location>
        <begin position="514"/>
        <end position="523"/>
    </location>
</feature>
<feature type="region of interest" description="Disordered" evidence="1">
    <location>
        <begin position="1"/>
        <end position="43"/>
    </location>
</feature>
<feature type="compositionally biased region" description="Basic and acidic residues" evidence="1">
    <location>
        <begin position="414"/>
        <end position="444"/>
    </location>
</feature>
<feature type="compositionally biased region" description="Gly residues" evidence="1">
    <location>
        <begin position="1479"/>
        <end position="1496"/>
    </location>
</feature>
<feature type="compositionally biased region" description="Basic and acidic residues" evidence="1">
    <location>
        <begin position="1574"/>
        <end position="1585"/>
    </location>
</feature>
<feature type="compositionally biased region" description="Polar residues" evidence="1">
    <location>
        <begin position="1390"/>
        <end position="1403"/>
    </location>
</feature>
<feature type="region of interest" description="Disordered" evidence="1">
    <location>
        <begin position="1185"/>
        <end position="1593"/>
    </location>
</feature>
<dbReference type="EMBL" id="JBAHYK010000552">
    <property type="protein sequence ID" value="KAL0573038.1"/>
    <property type="molecule type" value="Genomic_DNA"/>
</dbReference>
<reference evidence="2 3" key="1">
    <citation type="submission" date="2024-02" db="EMBL/GenBank/DDBJ databases">
        <title>A draft genome for the cacao thread blight pathogen Marasmius crinis-equi.</title>
        <authorList>
            <person name="Cohen S.P."/>
            <person name="Baruah I.K."/>
            <person name="Amoako-Attah I."/>
            <person name="Bukari Y."/>
            <person name="Meinhardt L.W."/>
            <person name="Bailey B.A."/>
        </authorList>
    </citation>
    <scope>NUCLEOTIDE SEQUENCE [LARGE SCALE GENOMIC DNA]</scope>
    <source>
        <strain evidence="2 3">GH-76</strain>
    </source>
</reference>
<feature type="region of interest" description="Disordered" evidence="1">
    <location>
        <begin position="682"/>
        <end position="767"/>
    </location>
</feature>
<feature type="compositionally biased region" description="Polar residues" evidence="1">
    <location>
        <begin position="1504"/>
        <end position="1534"/>
    </location>
</feature>
<feature type="compositionally biased region" description="Low complexity" evidence="1">
    <location>
        <begin position="1231"/>
        <end position="1242"/>
    </location>
</feature>
<dbReference type="Proteomes" id="UP001465976">
    <property type="component" value="Unassembled WGS sequence"/>
</dbReference>
<evidence type="ECO:0000313" key="3">
    <source>
        <dbReference type="Proteomes" id="UP001465976"/>
    </source>
</evidence>
<evidence type="ECO:0000256" key="1">
    <source>
        <dbReference type="SAM" id="MobiDB-lite"/>
    </source>
</evidence>
<feature type="region of interest" description="Disordered" evidence="1">
    <location>
        <begin position="406"/>
        <end position="535"/>
    </location>
</feature>
<feature type="compositionally biased region" description="Basic and acidic residues" evidence="1">
    <location>
        <begin position="1193"/>
        <end position="1203"/>
    </location>
</feature>
<name>A0ABR3FCK0_9AGAR</name>